<dbReference type="InterPro" id="IPR008152">
    <property type="entry name" value="Clathrin_a/b/g-adaptin_app_Ig"/>
</dbReference>
<dbReference type="AlphaFoldDB" id="A0A0X8HS79"/>
<dbReference type="GO" id="GO:0016192">
    <property type="term" value="P:vesicle-mediated transport"/>
    <property type="evidence" value="ECO:0007669"/>
    <property type="project" value="InterPro"/>
</dbReference>
<sequence length="813" mass="90437">MGSLNTFIKDVRAAKTLAEERSIITKESAKIRTKLKDDHLSLSKRRKNIHKLLYLYVLGEKTHFAQVECINLIASESFEDKRLGYLAAMLLLDSNQELLTLLTNLLSSDLRNSSKYIVSAALGTFGALASPALARDLYLDVENILKTSREPYILKKALQCAAKIVSTGDDYVGTFYPYVSAILTKSDLCTHGVLFGVNKLIQEILNVTNLQELTDYDLIARSIASVVPGILALLKSLNEATFTPEFDAHGMCDPFLQVEMLHSLCAIFTRFPKEASSYVERLHSLLSDIATRMQLGSNSSNAVLYEVVRTIFVLDTKRPLRVQAVNLLAKLLSSNDMNTKYIALNTLARVVAVEPQAVQGHRKFISQCLFDPDVSIQKRSLELMFTIMEDSNMKDTVDELIKFLSNCDGEDRDHIIYTVEHLINKFGIREVRDEKWKLSTMIRILCIVGEYLTAEIIGDILIMLNNVSDQAGKKQIACQILKLTLGKDKIDISEENSGWKLITVWTIGEYAELILDTVTCTALTKYLCNLDSINSDDYKLIGYILTAALKLSGKCKDAASIEKLRRLINSHTNDTDLLLQSKAVHYSILFNQPQHVKAKFLEKMPVFVKVQQNTTPGNEQNKSSSPSSAKPAESDLLGDLLSDIPSDNTNMRKPEVRPQNSAAVLSDLFSNTSLSSRENNKPVSTQKPVVSPFQNQQPLSPVKVVHIPDRAIKMHSSSAVNIFGEIVSSKPGEANIQLYYKAQKTISRLVILAAVSKTQKLTLGSLSNVDLAPGSVSKQLLNVTGTGILKLRIKLDSSNNVKEQFDYKFDTTL</sequence>
<feature type="compositionally biased region" description="Low complexity" evidence="9">
    <location>
        <begin position="618"/>
        <end position="631"/>
    </location>
</feature>
<keyword evidence="6 8" id="KW-0472">Membrane</keyword>
<keyword evidence="4 8" id="KW-0653">Protein transport</keyword>
<evidence type="ECO:0000256" key="6">
    <source>
        <dbReference type="ARBA" id="ARBA00023136"/>
    </source>
</evidence>
<dbReference type="STRING" id="45286.A0A0X8HS79"/>
<feature type="compositionally biased region" description="Polar residues" evidence="9">
    <location>
        <begin position="658"/>
        <end position="695"/>
    </location>
</feature>
<evidence type="ECO:0000256" key="7">
    <source>
        <dbReference type="ARBA" id="ARBA00023329"/>
    </source>
</evidence>
<evidence type="ECO:0000313" key="12">
    <source>
        <dbReference type="Proteomes" id="UP000243052"/>
    </source>
</evidence>
<evidence type="ECO:0000256" key="4">
    <source>
        <dbReference type="ARBA" id="ARBA00022927"/>
    </source>
</evidence>
<proteinExistence type="inferred from homology"/>
<evidence type="ECO:0000256" key="8">
    <source>
        <dbReference type="PIRNR" id="PIRNR037094"/>
    </source>
</evidence>
<keyword evidence="7 8" id="KW-0968">Cytoplasmic vesicle</keyword>
<evidence type="ECO:0000313" key="11">
    <source>
        <dbReference type="EMBL" id="AMD20480.1"/>
    </source>
</evidence>
<evidence type="ECO:0000256" key="3">
    <source>
        <dbReference type="ARBA" id="ARBA00022448"/>
    </source>
</evidence>
<dbReference type="OrthoDB" id="28053at2759"/>
<dbReference type="InterPro" id="IPR011989">
    <property type="entry name" value="ARM-like"/>
</dbReference>
<accession>A0A0X8HS79</accession>
<dbReference type="InterPro" id="IPR013041">
    <property type="entry name" value="Clathrin_app_Ig-like_sf"/>
</dbReference>
<dbReference type="GO" id="GO:0006886">
    <property type="term" value="P:intracellular protein transport"/>
    <property type="evidence" value="ECO:0007669"/>
    <property type="project" value="UniProtKB-UniRule"/>
</dbReference>
<dbReference type="SUPFAM" id="SSF49348">
    <property type="entry name" value="Clathrin adaptor appendage domain"/>
    <property type="match status" value="1"/>
</dbReference>
<dbReference type="Gene3D" id="2.60.40.1230">
    <property type="match status" value="1"/>
</dbReference>
<dbReference type="SMART" id="SM00809">
    <property type="entry name" value="Alpha_adaptinC2"/>
    <property type="match status" value="1"/>
</dbReference>
<feature type="domain" description="Clathrin adaptor alpha/beta/gamma-adaptin appendage Ig-like subdomain" evidence="10">
    <location>
        <begin position="709"/>
        <end position="810"/>
    </location>
</feature>
<comment type="similarity">
    <text evidence="8">Belongs to the adaptor complexes large subunit family.</text>
</comment>
<name>A0A0X8HS79_9SACH</name>
<keyword evidence="5 8" id="KW-0333">Golgi apparatus</keyword>
<dbReference type="EMBL" id="CP014244">
    <property type="protein sequence ID" value="AMD20480.1"/>
    <property type="molecule type" value="Genomic_DNA"/>
</dbReference>
<keyword evidence="12" id="KW-1185">Reference proteome</keyword>
<dbReference type="SUPFAM" id="SSF48371">
    <property type="entry name" value="ARM repeat"/>
    <property type="match status" value="1"/>
</dbReference>
<evidence type="ECO:0000259" key="10">
    <source>
        <dbReference type="SMART" id="SM00809"/>
    </source>
</evidence>
<gene>
    <name evidence="11" type="ORF">AW171_hschr42373</name>
</gene>
<dbReference type="InterPro" id="IPR017107">
    <property type="entry name" value="AP1_complex_gsu"/>
</dbReference>
<organism evidence="11 12">
    <name type="scientific">Eremothecium sinecaudum</name>
    <dbReference type="NCBI Taxonomy" id="45286"/>
    <lineage>
        <taxon>Eukaryota</taxon>
        <taxon>Fungi</taxon>
        <taxon>Dikarya</taxon>
        <taxon>Ascomycota</taxon>
        <taxon>Saccharomycotina</taxon>
        <taxon>Saccharomycetes</taxon>
        <taxon>Saccharomycetales</taxon>
        <taxon>Saccharomycetaceae</taxon>
        <taxon>Eremothecium</taxon>
    </lineage>
</organism>
<dbReference type="GeneID" id="28723726"/>
<dbReference type="Pfam" id="PF02883">
    <property type="entry name" value="Alpha_adaptinC2"/>
    <property type="match status" value="1"/>
</dbReference>
<dbReference type="InterPro" id="IPR016024">
    <property type="entry name" value="ARM-type_fold"/>
</dbReference>
<dbReference type="Gene3D" id="1.25.10.10">
    <property type="entry name" value="Leucine-rich Repeat Variant"/>
    <property type="match status" value="1"/>
</dbReference>
<evidence type="ECO:0000256" key="5">
    <source>
        <dbReference type="ARBA" id="ARBA00023034"/>
    </source>
</evidence>
<dbReference type="InterPro" id="IPR050840">
    <property type="entry name" value="Adaptor_Complx_Large_Subunit"/>
</dbReference>
<feature type="region of interest" description="Disordered" evidence="9">
    <location>
        <begin position="613"/>
        <end position="695"/>
    </location>
</feature>
<comment type="subcellular location">
    <subcellularLocation>
        <location evidence="1">Cytoplasmic vesicle membrane</location>
    </subcellularLocation>
    <subcellularLocation>
        <location evidence="2">Golgi apparatus</location>
    </subcellularLocation>
</comment>
<keyword evidence="3 8" id="KW-0813">Transport</keyword>
<dbReference type="PIRSF" id="PIRSF037094">
    <property type="entry name" value="AP1_complex_gamma"/>
    <property type="match status" value="1"/>
</dbReference>
<dbReference type="Proteomes" id="UP000243052">
    <property type="component" value="Chromosome iv"/>
</dbReference>
<dbReference type="Pfam" id="PF01602">
    <property type="entry name" value="Adaptin_N"/>
    <property type="match status" value="1"/>
</dbReference>
<evidence type="ECO:0000256" key="2">
    <source>
        <dbReference type="ARBA" id="ARBA00004555"/>
    </source>
</evidence>
<dbReference type="RefSeq" id="XP_017987476.1">
    <property type="nucleotide sequence ID" value="XM_018131946.1"/>
</dbReference>
<reference evidence="11 12" key="1">
    <citation type="submission" date="2016-01" db="EMBL/GenBank/DDBJ databases">
        <title>Genome sequence of the yeast Holleya sinecauda.</title>
        <authorList>
            <person name="Dietrich F.S."/>
        </authorList>
    </citation>
    <scope>NUCLEOTIDE SEQUENCE [LARGE SCALE GENOMIC DNA]</scope>
    <source>
        <strain evidence="11 12">ATCC 58844</strain>
    </source>
</reference>
<dbReference type="PANTHER" id="PTHR22780">
    <property type="entry name" value="ADAPTIN, ALPHA/GAMMA/EPSILON"/>
    <property type="match status" value="1"/>
</dbReference>
<dbReference type="InterPro" id="IPR002553">
    <property type="entry name" value="Clathrin/coatomer_adapt-like_N"/>
</dbReference>
<evidence type="ECO:0000256" key="9">
    <source>
        <dbReference type="SAM" id="MobiDB-lite"/>
    </source>
</evidence>
<evidence type="ECO:0000256" key="1">
    <source>
        <dbReference type="ARBA" id="ARBA00004156"/>
    </source>
</evidence>
<protein>
    <recommendedName>
        <fullName evidence="8">AP-1 complex subunit gamma</fullName>
    </recommendedName>
</protein>
<dbReference type="GO" id="GO:0030121">
    <property type="term" value="C:AP-1 adaptor complex"/>
    <property type="evidence" value="ECO:0007669"/>
    <property type="project" value="InterPro"/>
</dbReference>